<organism evidence="2 3">
    <name type="scientific">Plasmodium yoelii yoelii</name>
    <dbReference type="NCBI Taxonomy" id="73239"/>
    <lineage>
        <taxon>Eukaryota</taxon>
        <taxon>Sar</taxon>
        <taxon>Alveolata</taxon>
        <taxon>Apicomplexa</taxon>
        <taxon>Aconoidasida</taxon>
        <taxon>Haemosporida</taxon>
        <taxon>Plasmodiidae</taxon>
        <taxon>Plasmodium</taxon>
        <taxon>Plasmodium (Vinckeia)</taxon>
    </lineage>
</organism>
<evidence type="ECO:0000256" key="1">
    <source>
        <dbReference type="SAM" id="Phobius"/>
    </source>
</evidence>
<accession>Q7R939</accession>
<feature type="transmembrane region" description="Helical" evidence="1">
    <location>
        <begin position="243"/>
        <end position="261"/>
    </location>
</feature>
<dbReference type="InParanoid" id="Q7R939"/>
<evidence type="ECO:0000313" key="3">
    <source>
        <dbReference type="Proteomes" id="UP000008553"/>
    </source>
</evidence>
<comment type="caution">
    <text evidence="2">The sequence shown here is derived from an EMBL/GenBank/DDBJ whole genome shotgun (WGS) entry which is preliminary data.</text>
</comment>
<keyword evidence="1" id="KW-1133">Transmembrane helix</keyword>
<dbReference type="AlphaFoldDB" id="Q7R939"/>
<gene>
    <name evidence="2" type="ORF">PY07028</name>
</gene>
<dbReference type="EMBL" id="AABL01002492">
    <property type="protein sequence ID" value="EAA19371.1"/>
    <property type="molecule type" value="Genomic_DNA"/>
</dbReference>
<dbReference type="NCBIfam" id="TIGR01590">
    <property type="entry name" value="yir-bir-cir_Pla"/>
    <property type="match status" value="1"/>
</dbReference>
<keyword evidence="1" id="KW-0812">Transmembrane</keyword>
<name>Q7R939_PLAYO</name>
<dbReference type="Proteomes" id="UP000008553">
    <property type="component" value="Unassembled WGS sequence"/>
</dbReference>
<dbReference type="PaxDb" id="73239-Q7R939"/>
<dbReference type="Pfam" id="PF06022">
    <property type="entry name" value="Cir_Bir_Yir"/>
    <property type="match status" value="1"/>
</dbReference>
<proteinExistence type="predicted"/>
<keyword evidence="1" id="KW-0472">Membrane</keyword>
<keyword evidence="3" id="KW-1185">Reference proteome</keyword>
<sequence length="290" mass="33758">MYIFFKFIIKCNVINVIDNYLYNGSNTPGKYNFNAMFKANCPNQNSDSNEQILSCAFITLLTLFKNIVDKEHLKNDKLAEYAILWLSHKLNQKIHKNININNLNDFFVQYINENDKYNEDINDAGDYKSYKELINKKNDFMNMDIKDMSNFYDAFKSLCNMYSELNEKNSQCKKCLENAGEFFEKFGKLNNVYGITEGTSYSQLLSSLSNDYAIFESKYSSVRCRNVLSLIACPRSSVTKNTLITITIIFVAASILLGVSYKYSLFGFRKRAQKQYLREKIKNIKKKMNN</sequence>
<evidence type="ECO:0000313" key="2">
    <source>
        <dbReference type="EMBL" id="EAA19371.1"/>
    </source>
</evidence>
<protein>
    <submittedName>
        <fullName evidence="2">Yir3 protein</fullName>
    </submittedName>
</protein>
<reference evidence="2 3" key="1">
    <citation type="journal article" date="2002" name="Nature">
        <title>Genome sequence and comparative analysis of the model rodent malaria parasite Plasmodium yoelii yoelii.</title>
        <authorList>
            <person name="Carlton J.M."/>
            <person name="Angiuoli S.V."/>
            <person name="Suh B.B."/>
            <person name="Kooij T.W."/>
            <person name="Pertea M."/>
            <person name="Silva J.C."/>
            <person name="Ermolaeva M.D."/>
            <person name="Allen J.E."/>
            <person name="Selengut J.D."/>
            <person name="Koo H.L."/>
            <person name="Peterson J.D."/>
            <person name="Pop M."/>
            <person name="Kosack D.S."/>
            <person name="Shumway M.F."/>
            <person name="Bidwell S.L."/>
            <person name="Shallom S.J."/>
            <person name="van Aken S.E."/>
            <person name="Riedmuller S.B."/>
            <person name="Feldblyum T.V."/>
            <person name="Cho J.K."/>
            <person name="Quackenbush J."/>
            <person name="Sedegah M."/>
            <person name="Shoaibi A."/>
            <person name="Cummings L.M."/>
            <person name="Florens L."/>
            <person name="Yates J.R."/>
            <person name="Raine J.D."/>
            <person name="Sinden R.E."/>
            <person name="Harris M.A."/>
            <person name="Cunningham D.A."/>
            <person name="Preiser P.R."/>
            <person name="Bergman L.W."/>
            <person name="Vaidya A.B."/>
            <person name="van Lin L.H."/>
            <person name="Janse C.J."/>
            <person name="Waters A.P."/>
            <person name="Smith H.O."/>
            <person name="White O.R."/>
            <person name="Salzberg S.L."/>
            <person name="Venter J.C."/>
            <person name="Fraser C.M."/>
            <person name="Hoffman S.L."/>
            <person name="Gardner M.J."/>
            <person name="Carucci D.J."/>
        </authorList>
    </citation>
    <scope>NUCLEOTIDE SEQUENCE [LARGE SCALE GENOMIC DNA]</scope>
    <source>
        <strain evidence="2 3">17XNL</strain>
    </source>
</reference>
<dbReference type="InterPro" id="IPR006477">
    <property type="entry name" value="Yir_bir_cir"/>
</dbReference>